<proteinExistence type="predicted"/>
<feature type="domain" description="C2H2-type" evidence="9">
    <location>
        <begin position="258"/>
        <end position="286"/>
    </location>
</feature>
<feature type="domain" description="C2H2-type" evidence="9">
    <location>
        <begin position="118"/>
        <end position="145"/>
    </location>
</feature>
<evidence type="ECO:0000256" key="1">
    <source>
        <dbReference type="ARBA" id="ARBA00004123"/>
    </source>
</evidence>
<dbReference type="Gene3D" id="3.30.160.60">
    <property type="entry name" value="Classic Zinc Finger"/>
    <property type="match status" value="6"/>
</dbReference>
<dbReference type="SMART" id="SM00355">
    <property type="entry name" value="ZnF_C2H2"/>
    <property type="match status" value="7"/>
</dbReference>
<keyword evidence="11" id="KW-1185">Reference proteome</keyword>
<dbReference type="InterPro" id="IPR036236">
    <property type="entry name" value="Znf_C2H2_sf"/>
</dbReference>
<dbReference type="GO" id="GO:0043565">
    <property type="term" value="F:sequence-specific DNA binding"/>
    <property type="evidence" value="ECO:0007669"/>
    <property type="project" value="TreeGrafter"/>
</dbReference>
<comment type="caution">
    <text evidence="10">The sequence shown here is derived from an EMBL/GenBank/DDBJ whole genome shotgun (WGS) entry which is preliminary data.</text>
</comment>
<dbReference type="FunFam" id="3.30.160.60:FF:002343">
    <property type="entry name" value="Zinc finger protein 33A"/>
    <property type="match status" value="1"/>
</dbReference>
<sequence>MDCLLNEKQGCIACASGTEVQIVGTNNRNGFEQIYDLSQKTLKKVFPLHIKVGTDEKGKCYTCTICKKTFRARSQIGYHSYCDAKNKLPYKCFLCDKRFVSFSHYKYHINVHSGEKPYKCTICGEGFYQMSKLQRHKLKHTGEKKYSCEVCGKAFSSAAAVRKHRLTHTGERPYACSVCPLRFSDISNLRKHHLSRHHGKKTWHEPCGREVSSQRALAAHWRARTPGRPHACSHCPRTFTKRKDLMRHATVHSDQLPYSCKVCVRAFKRKDNLERHIRNAHPGRDTAAAVLVDEGALSAHRAPPGDGPTLAKTQLEELNPLPPLDRDLIRKHMGPPPAPAPTPTPASPPRAGTPVPQSSDNADNYIKYIMEANNARESVIFAPLNLKKDRSRSTAVRVGPGKTEECEYVHKIRKAHCMVTQKDLDLPPIDETKIIELERKTNLNKLDVGSPPKNMEVYKKILLEAPVQDEPARAHPSPASLGPTALHWRAKMKLNAH</sequence>
<reference evidence="10 11" key="1">
    <citation type="journal article" date="2019" name="Commun. Biol.">
        <title>The bagworm genome reveals a unique fibroin gene that provides high tensile strength.</title>
        <authorList>
            <person name="Kono N."/>
            <person name="Nakamura H."/>
            <person name="Ohtoshi R."/>
            <person name="Tomita M."/>
            <person name="Numata K."/>
            <person name="Arakawa K."/>
        </authorList>
    </citation>
    <scope>NUCLEOTIDE SEQUENCE [LARGE SCALE GENOMIC DNA]</scope>
</reference>
<dbReference type="FunFam" id="3.30.160.60:FF:000744">
    <property type="entry name" value="zinc finger E-box-binding homeobox 1"/>
    <property type="match status" value="1"/>
</dbReference>
<dbReference type="PROSITE" id="PS00028">
    <property type="entry name" value="ZINC_FINGER_C2H2_1"/>
    <property type="match status" value="6"/>
</dbReference>
<feature type="compositionally biased region" description="Pro residues" evidence="8">
    <location>
        <begin position="334"/>
        <end position="348"/>
    </location>
</feature>
<gene>
    <name evidence="10" type="primary">ZNF227</name>
    <name evidence="10" type="ORF">EVAR_99285_1</name>
</gene>
<evidence type="ECO:0000256" key="4">
    <source>
        <dbReference type="ARBA" id="ARBA00022771"/>
    </source>
</evidence>
<accession>A0A4C1Z714</accession>
<dbReference type="InterPro" id="IPR013087">
    <property type="entry name" value="Znf_C2H2_type"/>
</dbReference>
<feature type="region of interest" description="Disordered" evidence="8">
    <location>
        <begin position="322"/>
        <end position="361"/>
    </location>
</feature>
<evidence type="ECO:0000313" key="11">
    <source>
        <dbReference type="Proteomes" id="UP000299102"/>
    </source>
</evidence>
<evidence type="ECO:0000259" key="9">
    <source>
        <dbReference type="PROSITE" id="PS50157"/>
    </source>
</evidence>
<dbReference type="AlphaFoldDB" id="A0A4C1Z714"/>
<dbReference type="FunFam" id="3.30.160.60:FF:000100">
    <property type="entry name" value="Zinc finger 45-like"/>
    <property type="match status" value="1"/>
</dbReference>
<dbReference type="Pfam" id="PF00096">
    <property type="entry name" value="zf-C2H2"/>
    <property type="match status" value="6"/>
</dbReference>
<name>A0A4C1Z714_EUMVA</name>
<dbReference type="STRING" id="151549.A0A4C1Z714"/>
<feature type="domain" description="C2H2-type" evidence="9">
    <location>
        <begin position="146"/>
        <end position="173"/>
    </location>
</feature>
<dbReference type="EMBL" id="BGZK01001675">
    <property type="protein sequence ID" value="GBP84386.1"/>
    <property type="molecule type" value="Genomic_DNA"/>
</dbReference>
<evidence type="ECO:0000256" key="2">
    <source>
        <dbReference type="ARBA" id="ARBA00022723"/>
    </source>
</evidence>
<protein>
    <submittedName>
        <fullName evidence="10">Zinc finger protein 227</fullName>
    </submittedName>
</protein>
<evidence type="ECO:0000313" key="10">
    <source>
        <dbReference type="EMBL" id="GBP84386.1"/>
    </source>
</evidence>
<organism evidence="10 11">
    <name type="scientific">Eumeta variegata</name>
    <name type="common">Bagworm moth</name>
    <name type="synonym">Eumeta japonica</name>
    <dbReference type="NCBI Taxonomy" id="151549"/>
    <lineage>
        <taxon>Eukaryota</taxon>
        <taxon>Metazoa</taxon>
        <taxon>Ecdysozoa</taxon>
        <taxon>Arthropoda</taxon>
        <taxon>Hexapoda</taxon>
        <taxon>Insecta</taxon>
        <taxon>Pterygota</taxon>
        <taxon>Neoptera</taxon>
        <taxon>Endopterygota</taxon>
        <taxon>Lepidoptera</taxon>
        <taxon>Glossata</taxon>
        <taxon>Ditrysia</taxon>
        <taxon>Tineoidea</taxon>
        <taxon>Psychidae</taxon>
        <taxon>Oiketicinae</taxon>
        <taxon>Eumeta</taxon>
    </lineage>
</organism>
<evidence type="ECO:0000256" key="3">
    <source>
        <dbReference type="ARBA" id="ARBA00022737"/>
    </source>
</evidence>
<dbReference type="GO" id="GO:0005634">
    <property type="term" value="C:nucleus"/>
    <property type="evidence" value="ECO:0007669"/>
    <property type="project" value="UniProtKB-SubCell"/>
</dbReference>
<keyword evidence="2" id="KW-0479">Metal-binding</keyword>
<evidence type="ECO:0000256" key="7">
    <source>
        <dbReference type="PROSITE-ProRule" id="PRU00042"/>
    </source>
</evidence>
<dbReference type="GO" id="GO:0000981">
    <property type="term" value="F:DNA-binding transcription factor activity, RNA polymerase II-specific"/>
    <property type="evidence" value="ECO:0007669"/>
    <property type="project" value="TreeGrafter"/>
</dbReference>
<comment type="subcellular location">
    <subcellularLocation>
        <location evidence="1">Nucleus</location>
    </subcellularLocation>
</comment>
<dbReference type="GO" id="GO:0008270">
    <property type="term" value="F:zinc ion binding"/>
    <property type="evidence" value="ECO:0007669"/>
    <property type="project" value="UniProtKB-KW"/>
</dbReference>
<feature type="domain" description="C2H2-type" evidence="9">
    <location>
        <begin position="174"/>
        <end position="202"/>
    </location>
</feature>
<dbReference type="PROSITE" id="PS50157">
    <property type="entry name" value="ZINC_FINGER_C2H2_2"/>
    <property type="match status" value="6"/>
</dbReference>
<dbReference type="SUPFAM" id="SSF57667">
    <property type="entry name" value="beta-beta-alpha zinc fingers"/>
    <property type="match status" value="4"/>
</dbReference>
<dbReference type="PANTHER" id="PTHR24408">
    <property type="entry name" value="ZINC FINGER PROTEIN"/>
    <property type="match status" value="1"/>
</dbReference>
<evidence type="ECO:0000256" key="5">
    <source>
        <dbReference type="ARBA" id="ARBA00022833"/>
    </source>
</evidence>
<evidence type="ECO:0000256" key="6">
    <source>
        <dbReference type="ARBA" id="ARBA00023242"/>
    </source>
</evidence>
<keyword evidence="3" id="KW-0677">Repeat</keyword>
<feature type="domain" description="C2H2-type" evidence="9">
    <location>
        <begin position="230"/>
        <end position="257"/>
    </location>
</feature>
<keyword evidence="6" id="KW-0539">Nucleus</keyword>
<evidence type="ECO:0000256" key="8">
    <source>
        <dbReference type="SAM" id="MobiDB-lite"/>
    </source>
</evidence>
<keyword evidence="5" id="KW-0862">Zinc</keyword>
<feature type="domain" description="C2H2-type" evidence="9">
    <location>
        <begin position="90"/>
        <end position="117"/>
    </location>
</feature>
<dbReference type="PANTHER" id="PTHR24408:SF58">
    <property type="entry name" value="TRANSCRIPTION FACTOR (TFIIIA), PUTATIVE (AFU_ORTHOLOGUE AFUA_1G05150)-RELATED"/>
    <property type="match status" value="1"/>
</dbReference>
<dbReference type="Proteomes" id="UP000299102">
    <property type="component" value="Unassembled WGS sequence"/>
</dbReference>
<keyword evidence="4 7" id="KW-0863">Zinc-finger</keyword>
<dbReference type="OrthoDB" id="6077919at2759"/>